<dbReference type="InterPro" id="IPR052521">
    <property type="entry name" value="Cell_div_SPOR-domain"/>
</dbReference>
<evidence type="ECO:0000313" key="3">
    <source>
        <dbReference type="EMBL" id="MFM2483708.1"/>
    </source>
</evidence>
<dbReference type="PANTHER" id="PTHR38687">
    <property type="entry name" value="CELL DIVISION PROTEIN DEDD-RELATED"/>
    <property type="match status" value="1"/>
</dbReference>
<feature type="domain" description="SPOR" evidence="2">
    <location>
        <begin position="121"/>
        <end position="200"/>
    </location>
</feature>
<feature type="region of interest" description="Disordered" evidence="1">
    <location>
        <begin position="68"/>
        <end position="108"/>
    </location>
</feature>
<reference evidence="3 4" key="1">
    <citation type="journal article" date="2013" name="Int. J. Syst. Evol. Microbiol.">
        <title>Celerinatantimonas yamalensis sp. nov., a cold-adapted diazotrophic bacterium from a cold permafrost brine.</title>
        <authorList>
            <person name="Shcherbakova V."/>
            <person name="Chuvilskaya N."/>
            <person name="Rivkina E."/>
            <person name="Demidov N."/>
            <person name="Uchaeva V."/>
            <person name="Suetin S."/>
            <person name="Suzina N."/>
            <person name="Gilichinsky D."/>
        </authorList>
    </citation>
    <scope>NUCLEOTIDE SEQUENCE [LARGE SCALE GENOMIC DNA]</scope>
    <source>
        <strain evidence="3 4">C7</strain>
    </source>
</reference>
<evidence type="ECO:0000256" key="1">
    <source>
        <dbReference type="SAM" id="MobiDB-lite"/>
    </source>
</evidence>
<dbReference type="InterPro" id="IPR007730">
    <property type="entry name" value="SPOR-like_dom"/>
</dbReference>
<dbReference type="EMBL" id="JBEQCT010000001">
    <property type="protein sequence ID" value="MFM2483708.1"/>
    <property type="molecule type" value="Genomic_DNA"/>
</dbReference>
<dbReference type="Gene3D" id="3.30.70.1070">
    <property type="entry name" value="Sporulation related repeat"/>
    <property type="match status" value="1"/>
</dbReference>
<dbReference type="RefSeq" id="WP_408621870.1">
    <property type="nucleotide sequence ID" value="NZ_JBEQCT010000001.1"/>
</dbReference>
<dbReference type="PROSITE" id="PS51724">
    <property type="entry name" value="SPOR"/>
    <property type="match status" value="1"/>
</dbReference>
<sequence>MPSQLKHRLIGTIVLVALLVIILPDLFDGKKDPIKEQFSAIPFAPEPADEKPLMIDLNKSVVGAQKGQTQAVSASTEQPTQSNQSASQETAAKALVTSTTASDSKTSGQVKPIVAETPANTFKGTGWIIQLATLKSASSTQELIDKLRKAGYQAHSYPNHPVDGQLNRIFVGPELSKKDIEAQLTQLKKLTGLQGLVRKFDPLDH</sequence>
<keyword evidence="4" id="KW-1185">Reference proteome</keyword>
<evidence type="ECO:0000259" key="2">
    <source>
        <dbReference type="PROSITE" id="PS51724"/>
    </source>
</evidence>
<evidence type="ECO:0000313" key="4">
    <source>
        <dbReference type="Proteomes" id="UP001629953"/>
    </source>
</evidence>
<protein>
    <submittedName>
        <fullName evidence="3">SPOR domain-containing protein</fullName>
    </submittedName>
</protein>
<name>A0ABW9G3V0_9GAMM</name>
<dbReference type="PANTHER" id="PTHR38687:SF1">
    <property type="entry name" value="CELL DIVISION PROTEIN DEDD"/>
    <property type="match status" value="1"/>
</dbReference>
<dbReference type="Proteomes" id="UP001629953">
    <property type="component" value="Unassembled WGS sequence"/>
</dbReference>
<gene>
    <name evidence="3" type="ORF">ABUE30_01245</name>
</gene>
<proteinExistence type="predicted"/>
<accession>A0ABW9G3V0</accession>
<dbReference type="SUPFAM" id="SSF110997">
    <property type="entry name" value="Sporulation related repeat"/>
    <property type="match status" value="1"/>
</dbReference>
<dbReference type="Pfam" id="PF05036">
    <property type="entry name" value="SPOR"/>
    <property type="match status" value="1"/>
</dbReference>
<comment type="caution">
    <text evidence="3">The sequence shown here is derived from an EMBL/GenBank/DDBJ whole genome shotgun (WGS) entry which is preliminary data.</text>
</comment>
<dbReference type="InterPro" id="IPR036680">
    <property type="entry name" value="SPOR-like_sf"/>
</dbReference>
<organism evidence="3 4">
    <name type="scientific">Celerinatantimonas yamalensis</name>
    <dbReference type="NCBI Taxonomy" id="559956"/>
    <lineage>
        <taxon>Bacteria</taxon>
        <taxon>Pseudomonadati</taxon>
        <taxon>Pseudomonadota</taxon>
        <taxon>Gammaproteobacteria</taxon>
        <taxon>Celerinatantimonadaceae</taxon>
        <taxon>Celerinatantimonas</taxon>
    </lineage>
</organism>